<dbReference type="AlphaFoldDB" id="A0AAP0DQW7"/>
<dbReference type="PIRSF" id="PIRSF031279">
    <property type="entry name" value="UCP031279"/>
    <property type="match status" value="1"/>
</dbReference>
<reference evidence="1 2" key="1">
    <citation type="submission" date="2024-04" db="EMBL/GenBank/DDBJ databases">
        <title>The reference genome of an endangered Asteraceae, Deinandra increscens subsp. villosa, native to the Central Coast of California.</title>
        <authorList>
            <person name="Guilliams M."/>
            <person name="Hasenstab-Lehman K."/>
            <person name="Meyer R."/>
            <person name="Mcevoy S."/>
        </authorList>
    </citation>
    <scope>NUCLEOTIDE SEQUENCE [LARGE SCALE GENOMIC DNA]</scope>
    <source>
        <tissue evidence="1">Leaf</tissue>
    </source>
</reference>
<proteinExistence type="predicted"/>
<comment type="caution">
    <text evidence="1">The sequence shown here is derived from an EMBL/GenBank/DDBJ whole genome shotgun (WGS) entry which is preliminary data.</text>
</comment>
<protein>
    <submittedName>
        <fullName evidence="1">Uncharacterized protein</fullName>
    </submittedName>
</protein>
<dbReference type="Proteomes" id="UP001408789">
    <property type="component" value="Unassembled WGS sequence"/>
</dbReference>
<dbReference type="EMBL" id="JBCNJP010000003">
    <property type="protein sequence ID" value="KAK9079541.1"/>
    <property type="molecule type" value="Genomic_DNA"/>
</dbReference>
<dbReference type="PANTHER" id="PTHR33526:SF13">
    <property type="entry name" value="TYROSINE-PROTEIN PHOSPHATASE 3-LIKE"/>
    <property type="match status" value="1"/>
</dbReference>
<organism evidence="1 2">
    <name type="scientific">Deinandra increscens subsp. villosa</name>
    <dbReference type="NCBI Taxonomy" id="3103831"/>
    <lineage>
        <taxon>Eukaryota</taxon>
        <taxon>Viridiplantae</taxon>
        <taxon>Streptophyta</taxon>
        <taxon>Embryophyta</taxon>
        <taxon>Tracheophyta</taxon>
        <taxon>Spermatophyta</taxon>
        <taxon>Magnoliopsida</taxon>
        <taxon>eudicotyledons</taxon>
        <taxon>Gunneridae</taxon>
        <taxon>Pentapetalae</taxon>
        <taxon>asterids</taxon>
        <taxon>campanulids</taxon>
        <taxon>Asterales</taxon>
        <taxon>Asteraceae</taxon>
        <taxon>Asteroideae</taxon>
        <taxon>Heliantheae alliance</taxon>
        <taxon>Madieae</taxon>
        <taxon>Madiinae</taxon>
        <taxon>Deinandra</taxon>
    </lineage>
</organism>
<dbReference type="PANTHER" id="PTHR33526">
    <property type="entry name" value="OS07G0123800 PROTEIN"/>
    <property type="match status" value="1"/>
</dbReference>
<dbReference type="InterPro" id="IPR016972">
    <property type="entry name" value="UCP031279"/>
</dbReference>
<evidence type="ECO:0000313" key="1">
    <source>
        <dbReference type="EMBL" id="KAK9079541.1"/>
    </source>
</evidence>
<name>A0AAP0DQW7_9ASTR</name>
<sequence>MRSQARSSQNKPILIVRIIKTPIQALCKARDIYIKGMNNFSTTYTRPMMTNEDASRIITKQLPRSLSTSMLYSKDQSGGSGSEISMVDIRRYIRQNPNYQLRSSASRKGVPRSCSVGMGRIDEDRVSSFRNDNIRSTDHR</sequence>
<gene>
    <name evidence="1" type="ORF">SSX86_001213</name>
</gene>
<accession>A0AAP0DQW7</accession>
<evidence type="ECO:0000313" key="2">
    <source>
        <dbReference type="Proteomes" id="UP001408789"/>
    </source>
</evidence>
<keyword evidence="2" id="KW-1185">Reference proteome</keyword>